<dbReference type="PANTHER" id="PTHR38432">
    <property type="entry name" value="TELA-LIKE PROTEIN SAOUHSC_01408"/>
    <property type="match status" value="1"/>
</dbReference>
<dbReference type="RefSeq" id="WP_269330961.1">
    <property type="nucleotide sequence ID" value="NZ_JAMZFT010000001.1"/>
</dbReference>
<name>A0A9J6PBB9_9PROT</name>
<dbReference type="Pfam" id="PF05816">
    <property type="entry name" value="TelA"/>
    <property type="match status" value="1"/>
</dbReference>
<evidence type="ECO:0000256" key="3">
    <source>
        <dbReference type="SAM" id="Coils"/>
    </source>
</evidence>
<accession>A0A9J6PBB9</accession>
<gene>
    <name evidence="4" type="ORF">NJQ99_01105</name>
</gene>
<evidence type="ECO:0000313" key="4">
    <source>
        <dbReference type="EMBL" id="MCP1335000.1"/>
    </source>
</evidence>
<protein>
    <submittedName>
        <fullName evidence="4">Toxic anion resistance protein</fullName>
    </submittedName>
</protein>
<evidence type="ECO:0000256" key="1">
    <source>
        <dbReference type="ARBA" id="ARBA00005541"/>
    </source>
</evidence>
<dbReference type="PIRSF" id="PIRSF026508">
    <property type="entry name" value="TelA"/>
    <property type="match status" value="1"/>
</dbReference>
<dbReference type="InterPro" id="IPR008863">
    <property type="entry name" value="Toxic_anion-R_TelA"/>
</dbReference>
<dbReference type="AlphaFoldDB" id="A0A9J6PBB9"/>
<organism evidence="4 5">
    <name type="scientific">Futiania mangrovi</name>
    <dbReference type="NCBI Taxonomy" id="2959716"/>
    <lineage>
        <taxon>Bacteria</taxon>
        <taxon>Pseudomonadati</taxon>
        <taxon>Pseudomonadota</taxon>
        <taxon>Alphaproteobacteria</taxon>
        <taxon>Futianiales</taxon>
        <taxon>Futianiaceae</taxon>
        <taxon>Futiania</taxon>
    </lineage>
</organism>
<feature type="coiled-coil region" evidence="3">
    <location>
        <begin position="340"/>
        <end position="367"/>
    </location>
</feature>
<keyword evidence="5" id="KW-1185">Reference proteome</keyword>
<dbReference type="EMBL" id="JAMZFT010000001">
    <property type="protein sequence ID" value="MCP1335000.1"/>
    <property type="molecule type" value="Genomic_DNA"/>
</dbReference>
<dbReference type="PANTHER" id="PTHR38432:SF1">
    <property type="entry name" value="TELA-LIKE PROTEIN SAOUHSC_01408"/>
    <property type="match status" value="1"/>
</dbReference>
<reference evidence="4" key="1">
    <citation type="submission" date="2022-06" db="EMBL/GenBank/DDBJ databases">
        <title>Isolation and Genomics of Futiania mangrovii gen. nov., sp. nov., a Rare and Metabolically-versatile member in the Class Alphaproteobacteria.</title>
        <authorList>
            <person name="Liu L."/>
            <person name="Huang W.-C."/>
            <person name="Pan J."/>
            <person name="Li J."/>
            <person name="Huang Y."/>
            <person name="Du H."/>
            <person name="Liu Y."/>
            <person name="Li M."/>
        </authorList>
    </citation>
    <scope>NUCLEOTIDE SEQUENCE</scope>
    <source>
        <strain evidence="4">FT118</strain>
    </source>
</reference>
<sequence>MADRIETAETELRDALAPLSEIKAEIVPAEATPEENARIAQIAAAIDLSNSNAIVTFGAEAQEKLTDISDQMLGDVRNKDTGPAGDAIRRVVTAMRGFDVEGLKNKQGWLARLFRLADPLVQFAQKFEGVQKQIDTITIELEGHKTKLMKDVVALDRLYDATRDYYHELALYIAAGEQRLATLDKEELPALEAAAKASGEMLDAQKVRDLRAARDDLERRVHDLKLTRQVTMQSMPSIRLVQENDKGLITKINSTIANTVPLWKQQIAQALTIQRSRQAAASVKQATDLTNELLTATSETLGIANREVRTQLERGIVDIETLKKANDALIGTINDALNIADEGRKKRAEAETQLKVMEEELKRTLAAAKARTGTGS</sequence>
<comment type="similarity">
    <text evidence="1 2">Belongs to the TelA family.</text>
</comment>
<comment type="caution">
    <text evidence="4">The sequence shown here is derived from an EMBL/GenBank/DDBJ whole genome shotgun (WGS) entry which is preliminary data.</text>
</comment>
<keyword evidence="3" id="KW-0175">Coiled coil</keyword>
<evidence type="ECO:0000313" key="5">
    <source>
        <dbReference type="Proteomes" id="UP001055804"/>
    </source>
</evidence>
<proteinExistence type="inferred from homology"/>
<evidence type="ECO:0000256" key="2">
    <source>
        <dbReference type="PIRNR" id="PIRNR026508"/>
    </source>
</evidence>
<dbReference type="Proteomes" id="UP001055804">
    <property type="component" value="Unassembled WGS sequence"/>
</dbReference>